<sequence length="79" mass="8345">MASSQASLEKEGGSGHCKTFICSVQIPTGDGVLYIKGNEKSRVKDAQNSAASMMLLMGVVDSPCILCFAMDLLNFVLVS</sequence>
<evidence type="ECO:0000313" key="2">
    <source>
        <dbReference type="EMBL" id="KAK6934496.1"/>
    </source>
</evidence>
<dbReference type="InterPro" id="IPR014720">
    <property type="entry name" value="dsRBD_dom"/>
</dbReference>
<keyword evidence="3" id="KW-1185">Reference proteome</keyword>
<proteinExistence type="predicted"/>
<dbReference type="SUPFAM" id="SSF54768">
    <property type="entry name" value="dsRNA-binding domain-like"/>
    <property type="match status" value="1"/>
</dbReference>
<organism evidence="2 3">
    <name type="scientific">Dillenia turbinata</name>
    <dbReference type="NCBI Taxonomy" id="194707"/>
    <lineage>
        <taxon>Eukaryota</taxon>
        <taxon>Viridiplantae</taxon>
        <taxon>Streptophyta</taxon>
        <taxon>Embryophyta</taxon>
        <taxon>Tracheophyta</taxon>
        <taxon>Spermatophyta</taxon>
        <taxon>Magnoliopsida</taxon>
        <taxon>eudicotyledons</taxon>
        <taxon>Gunneridae</taxon>
        <taxon>Pentapetalae</taxon>
        <taxon>Dilleniales</taxon>
        <taxon>Dilleniaceae</taxon>
        <taxon>Dillenia</taxon>
    </lineage>
</organism>
<dbReference type="Gene3D" id="3.30.160.20">
    <property type="match status" value="1"/>
</dbReference>
<evidence type="ECO:0000313" key="3">
    <source>
        <dbReference type="Proteomes" id="UP001370490"/>
    </source>
</evidence>
<feature type="domain" description="DRBM" evidence="1">
    <location>
        <begin position="9"/>
        <end position="55"/>
    </location>
</feature>
<protein>
    <submittedName>
        <fullName evidence="2">Double-stranded RNA-binding domain</fullName>
    </submittedName>
</protein>
<evidence type="ECO:0000259" key="1">
    <source>
        <dbReference type="Pfam" id="PF00035"/>
    </source>
</evidence>
<dbReference type="CDD" id="cd00048">
    <property type="entry name" value="DSRM_SF"/>
    <property type="match status" value="1"/>
</dbReference>
<dbReference type="AlphaFoldDB" id="A0AAN8VRJ8"/>
<name>A0AAN8VRJ8_9MAGN</name>
<dbReference type="EMBL" id="JBAMMX010000008">
    <property type="protein sequence ID" value="KAK6934496.1"/>
    <property type="molecule type" value="Genomic_DNA"/>
</dbReference>
<dbReference type="Proteomes" id="UP001370490">
    <property type="component" value="Unassembled WGS sequence"/>
</dbReference>
<comment type="caution">
    <text evidence="2">The sequence shown here is derived from an EMBL/GenBank/DDBJ whole genome shotgun (WGS) entry which is preliminary data.</text>
</comment>
<dbReference type="Pfam" id="PF00035">
    <property type="entry name" value="dsrm"/>
    <property type="match status" value="1"/>
</dbReference>
<accession>A0AAN8VRJ8</accession>
<gene>
    <name evidence="2" type="ORF">RJ641_034651</name>
</gene>
<reference evidence="2 3" key="1">
    <citation type="submission" date="2023-12" db="EMBL/GenBank/DDBJ databases">
        <title>A high-quality genome assembly for Dillenia turbinata (Dilleniales).</title>
        <authorList>
            <person name="Chanderbali A."/>
        </authorList>
    </citation>
    <scope>NUCLEOTIDE SEQUENCE [LARGE SCALE GENOMIC DNA]</scope>
    <source>
        <strain evidence="2">LSX21</strain>
        <tissue evidence="2">Leaf</tissue>
    </source>
</reference>